<comment type="caution">
    <text evidence="2">The sequence shown here is derived from an EMBL/GenBank/DDBJ whole genome shotgun (WGS) entry which is preliminary data.</text>
</comment>
<gene>
    <name evidence="2" type="ORF">PQU98_08575</name>
</gene>
<sequence>MIASWFLRSAIVFGLIGMSLGIFMAASHDHTLSPVHAHINLIGWVGLFLAGMFYKTHPSAVGKLATVHFFVAIIGLIIIAPGIAGAILALPWGAPVAGIGSIITLIAFILFAIGVFRHSGKITATA</sequence>
<name>A0ABT5HJ04_9CAUL</name>
<dbReference type="EMBL" id="JAQQKV010000002">
    <property type="protein sequence ID" value="MDC7676182.1"/>
    <property type="molecule type" value="Genomic_DNA"/>
</dbReference>
<organism evidence="2 3">
    <name type="scientific">Asticcacaulis machinosus</name>
    <dbReference type="NCBI Taxonomy" id="2984211"/>
    <lineage>
        <taxon>Bacteria</taxon>
        <taxon>Pseudomonadati</taxon>
        <taxon>Pseudomonadota</taxon>
        <taxon>Alphaproteobacteria</taxon>
        <taxon>Caulobacterales</taxon>
        <taxon>Caulobacteraceae</taxon>
        <taxon>Asticcacaulis</taxon>
    </lineage>
</organism>
<dbReference type="SUPFAM" id="SSF81442">
    <property type="entry name" value="Cytochrome c oxidase subunit I-like"/>
    <property type="match status" value="1"/>
</dbReference>
<feature type="transmembrane region" description="Helical" evidence="1">
    <location>
        <begin position="66"/>
        <end position="90"/>
    </location>
</feature>
<evidence type="ECO:0000256" key="1">
    <source>
        <dbReference type="SAM" id="Phobius"/>
    </source>
</evidence>
<dbReference type="Proteomes" id="UP001218579">
    <property type="component" value="Unassembled WGS sequence"/>
</dbReference>
<accession>A0ABT5HJ04</accession>
<evidence type="ECO:0000313" key="3">
    <source>
        <dbReference type="Proteomes" id="UP001218579"/>
    </source>
</evidence>
<feature type="transmembrane region" description="Helical" evidence="1">
    <location>
        <begin position="37"/>
        <end position="54"/>
    </location>
</feature>
<evidence type="ECO:0000313" key="2">
    <source>
        <dbReference type="EMBL" id="MDC7676182.1"/>
    </source>
</evidence>
<feature type="transmembrane region" description="Helical" evidence="1">
    <location>
        <begin position="96"/>
        <end position="116"/>
    </location>
</feature>
<keyword evidence="1" id="KW-1133">Transmembrane helix</keyword>
<keyword evidence="3" id="KW-1185">Reference proteome</keyword>
<proteinExistence type="predicted"/>
<feature type="transmembrane region" description="Helical" evidence="1">
    <location>
        <begin position="5"/>
        <end position="25"/>
    </location>
</feature>
<dbReference type="RefSeq" id="WP_272744532.1">
    <property type="nucleotide sequence ID" value="NZ_JAQQKV010000002.1"/>
</dbReference>
<keyword evidence="1" id="KW-0812">Transmembrane</keyword>
<dbReference type="Gene3D" id="1.20.210.10">
    <property type="entry name" value="Cytochrome c oxidase-like, subunit I domain"/>
    <property type="match status" value="1"/>
</dbReference>
<keyword evidence="1" id="KW-0472">Membrane</keyword>
<reference evidence="2 3" key="1">
    <citation type="submission" date="2023-01" db="EMBL/GenBank/DDBJ databases">
        <title>Novel species of the genus Asticcacaulis isolated from rivers.</title>
        <authorList>
            <person name="Lu H."/>
        </authorList>
    </citation>
    <scope>NUCLEOTIDE SEQUENCE [LARGE SCALE GENOMIC DNA]</scope>
    <source>
        <strain evidence="2 3">LKC15W</strain>
    </source>
</reference>
<dbReference type="InterPro" id="IPR036927">
    <property type="entry name" value="Cyt_c_oxase-like_su1_sf"/>
</dbReference>
<protein>
    <submittedName>
        <fullName evidence="2">Uncharacterized protein</fullName>
    </submittedName>
</protein>